<dbReference type="SUPFAM" id="SSF52540">
    <property type="entry name" value="P-loop containing nucleoside triphosphate hydrolases"/>
    <property type="match status" value="1"/>
</dbReference>
<evidence type="ECO:0000256" key="2">
    <source>
        <dbReference type="ARBA" id="ARBA00022598"/>
    </source>
</evidence>
<keyword evidence="5 7" id="KW-0460">Magnesium</keyword>
<dbReference type="GO" id="GO:0009236">
    <property type="term" value="P:cobalamin biosynthetic process"/>
    <property type="evidence" value="ECO:0007669"/>
    <property type="project" value="UniProtKB-UniRule"/>
</dbReference>
<feature type="active site" description="Nucleophile" evidence="7">
    <location>
        <position position="339"/>
    </location>
</feature>
<dbReference type="InterPro" id="IPR004484">
    <property type="entry name" value="CbiA/CobB_synth"/>
</dbReference>
<dbReference type="InterPro" id="IPR027417">
    <property type="entry name" value="P-loop_NTPase"/>
</dbReference>
<comment type="function">
    <text evidence="7">Catalyzes the ATP-dependent amidation of the two carboxylate groups at positions a and c of cobyrinate, using either L-glutamine or ammonia as the nitrogen source.</text>
</comment>
<dbReference type="NCBIfam" id="NF002204">
    <property type="entry name" value="PRK01077.1"/>
    <property type="match status" value="1"/>
</dbReference>
<evidence type="ECO:0000256" key="4">
    <source>
        <dbReference type="ARBA" id="ARBA00022840"/>
    </source>
</evidence>
<evidence type="ECO:0000256" key="1">
    <source>
        <dbReference type="ARBA" id="ARBA00001946"/>
    </source>
</evidence>
<comment type="miscellaneous">
    <text evidence="7">The a and c carboxylates of cobyrinate are activated for nucleophilic attack via formation of a phosphorylated intermediate by ATP. CbiA catalyzes first the amidation of the c-carboxylate, and then that of the a-carboxylate.</text>
</comment>
<dbReference type="InterPro" id="IPR002586">
    <property type="entry name" value="CobQ/CobB/MinD/ParA_Nub-bd_dom"/>
</dbReference>
<gene>
    <name evidence="10" type="primary">cobB</name>
    <name evidence="7" type="synonym">cbiA</name>
    <name evidence="10" type="ORF">H8E29_15815</name>
</gene>
<protein>
    <recommendedName>
        <fullName evidence="7">Cobyrinate a,c-diamide synthase</fullName>
        <ecNumber evidence="7">6.3.5.11</ecNumber>
    </recommendedName>
    <alternativeName>
        <fullName evidence="7">Cobyrinic acid a,c-diamide synthetase</fullName>
    </alternativeName>
</protein>
<dbReference type="Pfam" id="PF01656">
    <property type="entry name" value="CbiA"/>
    <property type="match status" value="1"/>
</dbReference>
<evidence type="ECO:0000259" key="8">
    <source>
        <dbReference type="Pfam" id="PF01656"/>
    </source>
</evidence>
<dbReference type="NCBIfam" id="TIGR00379">
    <property type="entry name" value="cobB"/>
    <property type="match status" value="1"/>
</dbReference>
<evidence type="ECO:0000313" key="11">
    <source>
        <dbReference type="Proteomes" id="UP000614469"/>
    </source>
</evidence>
<dbReference type="CDD" id="cd03130">
    <property type="entry name" value="GATase1_CobB"/>
    <property type="match status" value="1"/>
</dbReference>
<evidence type="ECO:0000256" key="5">
    <source>
        <dbReference type="ARBA" id="ARBA00022842"/>
    </source>
</evidence>
<evidence type="ECO:0000259" key="9">
    <source>
        <dbReference type="Pfam" id="PF07685"/>
    </source>
</evidence>
<dbReference type="SUPFAM" id="SSF52317">
    <property type="entry name" value="Class I glutamine amidotransferase-like"/>
    <property type="match status" value="1"/>
</dbReference>
<keyword evidence="2 7" id="KW-0436">Ligase</keyword>
<sequence length="476" mass="51730">MSNQECLAPRLVIAAPQGQSGKTTVTLGLCAAFKARNLIVQPYKKGPDYIDPSWLSEAAGNPCRTLDPFFYEQPEALLRAFVYSVGGADISLIEGNHGLFDSFDEMGEFSTAAVARTLDAPILLVVSATRIGRSVAAIVHGCQTFEPGTNIAGVVLNNVARSRHEARLRQAIENHCDIPVVGAIPRNKSLTIPDRHLGLIPRAEEDANLSAIMACQQTIEHYLDLDTVLDIARTAPAISVPDQNQAADQVTQSPHVKIGVLRDRAFTFYYPASLEALEDADADLVFINALHDTDMPLIDALYIGGGFPEIFMDELSANVHLRTAIRQAIEDDLPVYAECGGLMYLSQRIIWGEKSAEMVGALPCEIEMTDKPQGHGYVIAQVENENPFFPSGTSLRGHEFHNSRLVSMSVNGSKSSLSTVYGLSRGNGLGNGRDGITYRNVLAAYTHLHSGGAPNWAKGLVDRARTYRESRQGRVT</sequence>
<keyword evidence="4 7" id="KW-0067">ATP-binding</keyword>
<dbReference type="PANTHER" id="PTHR43873:SF1">
    <property type="entry name" value="COBYRINATE A,C-DIAMIDE SYNTHASE"/>
    <property type="match status" value="1"/>
</dbReference>
<dbReference type="Gene3D" id="3.40.50.880">
    <property type="match status" value="1"/>
</dbReference>
<comment type="domain">
    <text evidence="7">Comprises of two domains. The C-terminal domain contains the binding site for glutamine and catalyzes the hydrolysis of this substrate to glutamate and ammonia. The N-terminal domain is anticipated to bind ATP and cobyrinate and catalyzes the ultimate synthesis of the diamide product. The ammonia produced via the glutaminase domain is probably translocated to the adjacent domain via a molecular tunnel, where it reacts with an activated intermediate.</text>
</comment>
<dbReference type="GO" id="GO:0005524">
    <property type="term" value="F:ATP binding"/>
    <property type="evidence" value="ECO:0007669"/>
    <property type="project" value="UniProtKB-UniRule"/>
</dbReference>
<dbReference type="PROSITE" id="PS51274">
    <property type="entry name" value="GATASE_COBBQ"/>
    <property type="match status" value="1"/>
</dbReference>
<dbReference type="HAMAP" id="MF_00027">
    <property type="entry name" value="CobB_CbiA"/>
    <property type="match status" value="1"/>
</dbReference>
<reference evidence="10 11" key="1">
    <citation type="submission" date="2020-08" db="EMBL/GenBank/DDBJ databases">
        <title>Bridging the membrane lipid divide: bacteria of the FCB group superphylum have the potential to synthesize archaeal ether lipids.</title>
        <authorList>
            <person name="Villanueva L."/>
            <person name="Von Meijenfeldt F.A.B."/>
            <person name="Westbye A.B."/>
            <person name="Yadav S."/>
            <person name="Hopmans E.C."/>
            <person name="Dutilh B.E."/>
            <person name="Sinninghe Damste J.S."/>
        </authorList>
    </citation>
    <scope>NUCLEOTIDE SEQUENCE [LARGE SCALE GENOMIC DNA]</scope>
    <source>
        <strain evidence="10">NIOZ-UU36</strain>
    </source>
</reference>
<evidence type="ECO:0000313" key="10">
    <source>
        <dbReference type="EMBL" id="MBC8336729.1"/>
    </source>
</evidence>
<feature type="site" description="Increases nucleophilicity of active site Cys" evidence="7">
    <location>
        <position position="447"/>
    </location>
</feature>
<comment type="pathway">
    <text evidence="7">Cofactor biosynthesis; adenosylcobalamin biosynthesis; cob(II)yrinate a,c-diamide from sirohydrochlorin (anaerobic route): step 10/10.</text>
</comment>
<accession>A0A8J6NRY4</accession>
<dbReference type="EMBL" id="JACNJN010000187">
    <property type="protein sequence ID" value="MBC8336729.1"/>
    <property type="molecule type" value="Genomic_DNA"/>
</dbReference>
<evidence type="ECO:0000256" key="3">
    <source>
        <dbReference type="ARBA" id="ARBA00022741"/>
    </source>
</evidence>
<comment type="similarity">
    <text evidence="7">Belongs to the CobB/CbiA family.</text>
</comment>
<dbReference type="GO" id="GO:0042242">
    <property type="term" value="F:cobyrinic acid a,c-diamide synthase activity"/>
    <property type="evidence" value="ECO:0007669"/>
    <property type="project" value="UniProtKB-UniRule"/>
</dbReference>
<dbReference type="InterPro" id="IPR011698">
    <property type="entry name" value="GATase_3"/>
</dbReference>
<feature type="domain" description="CobQ/CobB/MinD/ParA nucleotide binding" evidence="8">
    <location>
        <begin position="11"/>
        <end position="197"/>
    </location>
</feature>
<dbReference type="Proteomes" id="UP000614469">
    <property type="component" value="Unassembled WGS sequence"/>
</dbReference>
<comment type="caution">
    <text evidence="10">The sequence shown here is derived from an EMBL/GenBank/DDBJ whole genome shotgun (WGS) entry which is preliminary data.</text>
</comment>
<dbReference type="CDD" id="cd05388">
    <property type="entry name" value="CobB_N"/>
    <property type="match status" value="1"/>
</dbReference>
<name>A0A8J6NRY4_9CHLR</name>
<evidence type="ECO:0000256" key="7">
    <source>
        <dbReference type="HAMAP-Rule" id="MF_00027"/>
    </source>
</evidence>
<comment type="catalytic activity">
    <reaction evidence="7">
        <text>cob(II)yrinate + 2 L-glutamine + 2 ATP + 2 H2O = cob(II)yrinate a,c diamide + 2 L-glutamate + 2 ADP + 2 phosphate + 2 H(+)</text>
        <dbReference type="Rhea" id="RHEA:26289"/>
        <dbReference type="ChEBI" id="CHEBI:15377"/>
        <dbReference type="ChEBI" id="CHEBI:15378"/>
        <dbReference type="ChEBI" id="CHEBI:29985"/>
        <dbReference type="ChEBI" id="CHEBI:30616"/>
        <dbReference type="ChEBI" id="CHEBI:43474"/>
        <dbReference type="ChEBI" id="CHEBI:58359"/>
        <dbReference type="ChEBI" id="CHEBI:58537"/>
        <dbReference type="ChEBI" id="CHEBI:58894"/>
        <dbReference type="ChEBI" id="CHEBI:456216"/>
        <dbReference type="EC" id="6.3.5.11"/>
    </reaction>
</comment>
<dbReference type="UniPathway" id="UPA00148">
    <property type="reaction ID" value="UER00231"/>
</dbReference>
<dbReference type="Pfam" id="PF07685">
    <property type="entry name" value="GATase_3"/>
    <property type="match status" value="1"/>
</dbReference>
<feature type="domain" description="CobB/CobQ-like glutamine amidotransferase" evidence="9">
    <location>
        <begin position="257"/>
        <end position="450"/>
    </location>
</feature>
<comment type="cofactor">
    <cofactor evidence="1 7">
        <name>Mg(2+)</name>
        <dbReference type="ChEBI" id="CHEBI:18420"/>
    </cofactor>
</comment>
<dbReference type="Gene3D" id="3.40.50.300">
    <property type="entry name" value="P-loop containing nucleotide triphosphate hydrolases"/>
    <property type="match status" value="1"/>
</dbReference>
<keyword evidence="7" id="KW-0169">Cobalamin biosynthesis</keyword>
<dbReference type="EC" id="6.3.5.11" evidence="7"/>
<dbReference type="PANTHER" id="PTHR43873">
    <property type="entry name" value="COBYRINATE A,C-DIAMIDE SYNTHASE"/>
    <property type="match status" value="1"/>
</dbReference>
<evidence type="ECO:0000256" key="6">
    <source>
        <dbReference type="ARBA" id="ARBA00022962"/>
    </source>
</evidence>
<proteinExistence type="inferred from homology"/>
<organism evidence="10 11">
    <name type="scientific">Candidatus Desulfolinea nitratireducens</name>
    <dbReference type="NCBI Taxonomy" id="2841698"/>
    <lineage>
        <taxon>Bacteria</taxon>
        <taxon>Bacillati</taxon>
        <taxon>Chloroflexota</taxon>
        <taxon>Anaerolineae</taxon>
        <taxon>Anaerolineales</taxon>
        <taxon>Anaerolineales incertae sedis</taxon>
        <taxon>Candidatus Desulfolinea</taxon>
    </lineage>
</organism>
<keyword evidence="6 7" id="KW-0315">Glutamine amidotransferase</keyword>
<dbReference type="InterPro" id="IPR029062">
    <property type="entry name" value="Class_I_gatase-like"/>
</dbReference>
<keyword evidence="3 7" id="KW-0547">Nucleotide-binding</keyword>
<dbReference type="AlphaFoldDB" id="A0A8J6NRY4"/>